<protein>
    <submittedName>
        <fullName evidence="10">SnoRNA-binding rRNA-processing protein</fullName>
    </submittedName>
</protein>
<comment type="subcellular location">
    <subcellularLocation>
        <location evidence="1">Nucleus</location>
        <location evidence="1">Nucleolus</location>
    </subcellularLocation>
</comment>
<feature type="domain" description="Small-subunit processome Utp12" evidence="9">
    <location>
        <begin position="763"/>
        <end position="867"/>
    </location>
</feature>
<feature type="repeat" description="WD" evidence="7">
    <location>
        <begin position="485"/>
        <end position="518"/>
    </location>
</feature>
<keyword evidence="5" id="KW-0677">Repeat</keyword>
<dbReference type="GO" id="GO:0000462">
    <property type="term" value="P:maturation of SSU-rRNA from tricistronic rRNA transcript (SSU-rRNA, 5.8S rRNA, LSU-rRNA)"/>
    <property type="evidence" value="ECO:0007669"/>
    <property type="project" value="TreeGrafter"/>
</dbReference>
<feature type="repeat" description="WD" evidence="7">
    <location>
        <begin position="199"/>
        <end position="231"/>
    </location>
</feature>
<feature type="repeat" description="WD" evidence="7">
    <location>
        <begin position="155"/>
        <end position="196"/>
    </location>
</feature>
<evidence type="ECO:0000256" key="5">
    <source>
        <dbReference type="ARBA" id="ARBA00022737"/>
    </source>
</evidence>
<dbReference type="FunFam" id="2.130.10.10:FF:000602">
    <property type="entry name" value="Periodic tryptophan protein 2"/>
    <property type="match status" value="1"/>
</dbReference>
<dbReference type="RefSeq" id="XP_064852749.1">
    <property type="nucleotide sequence ID" value="XM_064996677.1"/>
</dbReference>
<name>A0AAV5QLU7_9ASCO</name>
<dbReference type="SMART" id="SM00320">
    <property type="entry name" value="WD40"/>
    <property type="match status" value="13"/>
</dbReference>
<feature type="region of interest" description="Disordered" evidence="8">
    <location>
        <begin position="896"/>
        <end position="941"/>
    </location>
</feature>
<evidence type="ECO:0000313" key="10">
    <source>
        <dbReference type="EMBL" id="GMM35753.1"/>
    </source>
</evidence>
<feature type="repeat" description="WD" evidence="7">
    <location>
        <begin position="398"/>
        <end position="439"/>
    </location>
</feature>
<dbReference type="CDD" id="cd00200">
    <property type="entry name" value="WD40"/>
    <property type="match status" value="1"/>
</dbReference>
<dbReference type="PRINTS" id="PR00320">
    <property type="entry name" value="GPROTEINBRPT"/>
</dbReference>
<dbReference type="EMBL" id="BTFZ01000011">
    <property type="protein sequence ID" value="GMM35753.1"/>
    <property type="molecule type" value="Genomic_DNA"/>
</dbReference>
<evidence type="ECO:0000256" key="4">
    <source>
        <dbReference type="ARBA" id="ARBA00022574"/>
    </source>
</evidence>
<dbReference type="Proteomes" id="UP001360560">
    <property type="component" value="Unassembled WGS sequence"/>
</dbReference>
<dbReference type="Pfam" id="PF00400">
    <property type="entry name" value="WD40"/>
    <property type="match status" value="5"/>
</dbReference>
<proteinExistence type="inferred from homology"/>
<feature type="compositionally biased region" description="Acidic residues" evidence="8">
    <location>
        <begin position="897"/>
        <end position="916"/>
    </location>
</feature>
<dbReference type="InterPro" id="IPR027145">
    <property type="entry name" value="PWP2"/>
</dbReference>
<keyword evidence="6" id="KW-0539">Nucleus</keyword>
<dbReference type="GO" id="GO:0000028">
    <property type="term" value="P:ribosomal small subunit assembly"/>
    <property type="evidence" value="ECO:0007669"/>
    <property type="project" value="TreeGrafter"/>
</dbReference>
<accession>A0AAV5QLU7</accession>
<dbReference type="PROSITE" id="PS50294">
    <property type="entry name" value="WD_REPEATS_REGION"/>
    <property type="match status" value="4"/>
</dbReference>
<evidence type="ECO:0000256" key="3">
    <source>
        <dbReference type="ARBA" id="ARBA00022553"/>
    </source>
</evidence>
<evidence type="ECO:0000256" key="2">
    <source>
        <dbReference type="ARBA" id="ARBA00010226"/>
    </source>
</evidence>
<dbReference type="AlphaFoldDB" id="A0AAV5QLU7"/>
<keyword evidence="11" id="KW-1185">Reference proteome</keyword>
<dbReference type="GO" id="GO:0032040">
    <property type="term" value="C:small-subunit processome"/>
    <property type="evidence" value="ECO:0007669"/>
    <property type="project" value="TreeGrafter"/>
</dbReference>
<evidence type="ECO:0000256" key="7">
    <source>
        <dbReference type="PROSITE-ProRule" id="PRU00221"/>
    </source>
</evidence>
<dbReference type="GeneID" id="90073728"/>
<feature type="compositionally biased region" description="Acidic residues" evidence="8">
    <location>
        <begin position="239"/>
        <end position="255"/>
    </location>
</feature>
<dbReference type="InterPro" id="IPR011047">
    <property type="entry name" value="Quinoprotein_ADH-like_sf"/>
</dbReference>
<comment type="caution">
    <text evidence="10">The sequence shown here is derived from an EMBL/GenBank/DDBJ whole genome shotgun (WGS) entry which is preliminary data.</text>
</comment>
<gene>
    <name evidence="10" type="ORF">DASC09_030780</name>
</gene>
<dbReference type="InterPro" id="IPR020472">
    <property type="entry name" value="WD40_PAC1"/>
</dbReference>
<organism evidence="10 11">
    <name type="scientific">Saccharomycopsis crataegensis</name>
    <dbReference type="NCBI Taxonomy" id="43959"/>
    <lineage>
        <taxon>Eukaryota</taxon>
        <taxon>Fungi</taxon>
        <taxon>Dikarya</taxon>
        <taxon>Ascomycota</taxon>
        <taxon>Saccharomycotina</taxon>
        <taxon>Saccharomycetes</taxon>
        <taxon>Saccharomycopsidaceae</taxon>
        <taxon>Saccharomycopsis</taxon>
    </lineage>
</organism>
<dbReference type="SUPFAM" id="SSF50978">
    <property type="entry name" value="WD40 repeat-like"/>
    <property type="match status" value="1"/>
</dbReference>
<evidence type="ECO:0000259" key="9">
    <source>
        <dbReference type="Pfam" id="PF04003"/>
    </source>
</evidence>
<feature type="repeat" description="WD" evidence="7">
    <location>
        <begin position="534"/>
        <end position="568"/>
    </location>
</feature>
<dbReference type="InterPro" id="IPR036322">
    <property type="entry name" value="WD40_repeat_dom_sf"/>
</dbReference>
<dbReference type="InterPro" id="IPR019775">
    <property type="entry name" value="WD40_repeat_CS"/>
</dbReference>
<dbReference type="Pfam" id="PF04003">
    <property type="entry name" value="Utp12"/>
    <property type="match status" value="1"/>
</dbReference>
<dbReference type="PANTHER" id="PTHR19858:SF0">
    <property type="entry name" value="PERIODIC TRYPTOPHAN PROTEIN 2 HOMOLOG"/>
    <property type="match status" value="1"/>
</dbReference>
<feature type="region of interest" description="Disordered" evidence="8">
    <location>
        <begin position="238"/>
        <end position="257"/>
    </location>
</feature>
<dbReference type="GO" id="GO:0034388">
    <property type="term" value="C:Pwp2p-containing subcomplex of 90S preribosome"/>
    <property type="evidence" value="ECO:0007669"/>
    <property type="project" value="TreeGrafter"/>
</dbReference>
<evidence type="ECO:0000313" key="11">
    <source>
        <dbReference type="Proteomes" id="UP001360560"/>
    </source>
</evidence>
<dbReference type="InterPro" id="IPR015943">
    <property type="entry name" value="WD40/YVTN_repeat-like_dom_sf"/>
</dbReference>
<feature type="repeat" description="WD" evidence="7">
    <location>
        <begin position="356"/>
        <end position="397"/>
    </location>
</feature>
<evidence type="ECO:0000256" key="6">
    <source>
        <dbReference type="ARBA" id="ARBA00023242"/>
    </source>
</evidence>
<keyword evidence="3" id="KW-0597">Phosphoprotein</keyword>
<evidence type="ECO:0000256" key="8">
    <source>
        <dbReference type="SAM" id="MobiDB-lite"/>
    </source>
</evidence>
<feature type="region of interest" description="Disordered" evidence="8">
    <location>
        <begin position="667"/>
        <end position="691"/>
    </location>
</feature>
<evidence type="ECO:0000256" key="1">
    <source>
        <dbReference type="ARBA" id="ARBA00004604"/>
    </source>
</evidence>
<reference evidence="10 11" key="1">
    <citation type="journal article" date="2023" name="Elife">
        <title>Identification of key yeast species and microbe-microbe interactions impacting larval growth of Drosophila in the wild.</title>
        <authorList>
            <person name="Mure A."/>
            <person name="Sugiura Y."/>
            <person name="Maeda R."/>
            <person name="Honda K."/>
            <person name="Sakurai N."/>
            <person name="Takahashi Y."/>
            <person name="Watada M."/>
            <person name="Katoh T."/>
            <person name="Gotoh A."/>
            <person name="Gotoh Y."/>
            <person name="Taniguchi I."/>
            <person name="Nakamura K."/>
            <person name="Hayashi T."/>
            <person name="Katayama T."/>
            <person name="Uemura T."/>
            <person name="Hattori Y."/>
        </authorList>
    </citation>
    <scope>NUCLEOTIDE SEQUENCE [LARGE SCALE GENOMIC DNA]</scope>
    <source>
        <strain evidence="10 11">SC-9</strain>
    </source>
</reference>
<dbReference type="Gene3D" id="2.130.10.10">
    <property type="entry name" value="YVTN repeat-like/Quinoprotein amine dehydrogenase"/>
    <property type="match status" value="3"/>
</dbReference>
<dbReference type="PANTHER" id="PTHR19858">
    <property type="entry name" value="WD40 REPEAT PROTEIN"/>
    <property type="match status" value="1"/>
</dbReference>
<comment type="similarity">
    <text evidence="2">Belongs to the WD repeat PWP2 family.</text>
</comment>
<sequence>MRSDFQFASLLGSVYRNGNLEYTKDGKTLLSPVGNRVSVFDLVNNSCFTFAYQHRKSVQRIALNPQNTLLLSIDTDGRAILVNFRSRVVLHHFNFAAKDIQDVKFSPDGKFFAVATTRFLQLWRISASDIEEEENPEVVNYNDRQFAPFTKFRKLAGHFNDILSISWSRDSRFLLTTSKDMTTRIWSLHSKESQAKMSLAGHRDYVVNAFFNNKQDIIYTLSKDGALLQWEYTKKAVQNDEDSDSEEEEEEDEAQELTKLSWRITKRNYFYAPDHSFVKSSTFHPGSNMLIVGFSNGEFRLYELPSFTLIQQLSIGQNAINTVTVNSTGEWLAFGAAKLGQLLVYEWQSESYILKQQGHFDSMNCVCYSADGSRAITGSDDGKIKVWDLKSGFCLATFSEHRAAVTGVELSSKNAVLFSSSLDGTVRAWDLLRYRNFRTFVAPESRVQFTSVTIDPSGEVVVATALGSDEVFVWSVQTGQLLDSLTGHEAPVIQVSFGKERPVLASASWDKTVRVWDIFGRSQTSEPFQVYSDVVALAMRPDCKQLAVSTLDGQISIWDIEAGKQIGNIDAKKDILVGRYLGDSFTAQNSKRARFFSTIAYSFDGSALICAGKNNSICLYDVDNEVMLRRFKVSENMALDGTLVKLNSSRFTEDGVNLDLVDDAGENSDLEDRIDNTLPGSQRGGDPSLRNVRPEVRVTSLKFSPAATEFVAASTEGLLLYSIDTRTIFDPLDLDMDITPESITEALANEDYLAALVMSLRLNEDYLLAKSFEAVPLNDIPLVVRDVPVVHLPRLVQFVGEWASNGVHLEFALLWLKSILENHGKHIRENKMKYGSGLRLVQRFIGRVAKEVVRVAKDNEYLYDFLSSSKSTEVDEDVNMDNADINIDDVLVKVNDDKDDDVVEDAGESDDDEENEWLGPSDVVKTSGVTSFGDASDEDEE</sequence>
<dbReference type="PROSITE" id="PS00678">
    <property type="entry name" value="WD_REPEATS_1"/>
    <property type="match status" value="3"/>
</dbReference>
<dbReference type="InterPro" id="IPR001680">
    <property type="entry name" value="WD40_rpt"/>
</dbReference>
<keyword evidence="4 7" id="KW-0853">WD repeat</keyword>
<dbReference type="InterPro" id="IPR007148">
    <property type="entry name" value="SSU_processome_Utp12"/>
</dbReference>
<dbReference type="SUPFAM" id="SSF50998">
    <property type="entry name" value="Quinoprotein alcohol dehydrogenase-like"/>
    <property type="match status" value="1"/>
</dbReference>
<dbReference type="PROSITE" id="PS50082">
    <property type="entry name" value="WD_REPEATS_2"/>
    <property type="match status" value="6"/>
</dbReference>